<keyword evidence="3" id="KW-1185">Reference proteome</keyword>
<proteinExistence type="predicted"/>
<dbReference type="RefSeq" id="WP_207970861.1">
    <property type="nucleotide sequence ID" value="NZ_CP071795.1"/>
</dbReference>
<evidence type="ECO:0000256" key="1">
    <source>
        <dbReference type="SAM" id="Phobius"/>
    </source>
</evidence>
<keyword evidence="1" id="KW-0472">Membrane</keyword>
<accession>A0ABX7STN6</accession>
<gene>
    <name evidence="2" type="ORF">JL193_11055</name>
</gene>
<feature type="transmembrane region" description="Helical" evidence="1">
    <location>
        <begin position="145"/>
        <end position="168"/>
    </location>
</feature>
<feature type="transmembrane region" description="Helical" evidence="1">
    <location>
        <begin position="20"/>
        <end position="37"/>
    </location>
</feature>
<keyword evidence="1" id="KW-1133">Transmembrane helix</keyword>
<protein>
    <submittedName>
        <fullName evidence="2">Uncharacterized protein</fullName>
    </submittedName>
</protein>
<dbReference type="Proteomes" id="UP000663935">
    <property type="component" value="Chromosome"/>
</dbReference>
<evidence type="ECO:0000313" key="2">
    <source>
        <dbReference type="EMBL" id="QTD36678.1"/>
    </source>
</evidence>
<keyword evidence="1" id="KW-0812">Transmembrane</keyword>
<feature type="transmembrane region" description="Helical" evidence="1">
    <location>
        <begin position="73"/>
        <end position="95"/>
    </location>
</feature>
<feature type="transmembrane region" description="Helical" evidence="1">
    <location>
        <begin position="46"/>
        <end position="67"/>
    </location>
</feature>
<sequence>MFFFEFIDNYVPKIENSNLLLYHILIFFEFNLLLLFFRDILESKKWIIKLIILFNIVNILANLYYYLAGLYFLEFNVISSNFGAILVVVTLFLYYKEFLVSHKILNYKKTLSFWIAFGLLLYYVGFIPFTAVINSLSNLNYELKISLFKIAYCLTILMHSCFIFGALWSQKKVK</sequence>
<evidence type="ECO:0000313" key="3">
    <source>
        <dbReference type="Proteomes" id="UP000663935"/>
    </source>
</evidence>
<organism evidence="2 3">
    <name type="scientific">Polaribacter batillariae</name>
    <dbReference type="NCBI Taxonomy" id="2808900"/>
    <lineage>
        <taxon>Bacteria</taxon>
        <taxon>Pseudomonadati</taxon>
        <taxon>Bacteroidota</taxon>
        <taxon>Flavobacteriia</taxon>
        <taxon>Flavobacteriales</taxon>
        <taxon>Flavobacteriaceae</taxon>
    </lineage>
</organism>
<name>A0ABX7STN6_9FLAO</name>
<dbReference type="EMBL" id="CP071795">
    <property type="protein sequence ID" value="QTD36678.1"/>
    <property type="molecule type" value="Genomic_DNA"/>
</dbReference>
<reference evidence="2 3" key="1">
    <citation type="submission" date="2021-03" db="EMBL/GenBank/DDBJ databases">
        <title>Complete genome of Polaribacter_sp.G4M1.</title>
        <authorList>
            <person name="Jeong S.W."/>
            <person name="Bae J.W."/>
        </authorList>
    </citation>
    <scope>NUCLEOTIDE SEQUENCE [LARGE SCALE GENOMIC DNA]</scope>
    <source>
        <strain evidence="2 3">G4M1</strain>
    </source>
</reference>
<feature type="transmembrane region" description="Helical" evidence="1">
    <location>
        <begin position="111"/>
        <end position="133"/>
    </location>
</feature>